<dbReference type="GO" id="GO:0008168">
    <property type="term" value="F:methyltransferase activity"/>
    <property type="evidence" value="ECO:0007669"/>
    <property type="project" value="UniProtKB-KW"/>
</dbReference>
<sequence length="267" mass="27904">MEQCAVDASGPPSTPRQTADPGRAALLDASGGVLRAPVDRRGPARAEPAAPAVGAGAREWHADPYAAALRTGRGPLFLRRGDGWLLPLEVERWCAPPDEADATVLARCRGGVLDVGCGPGRLVAALAARGHPVLGIDVSRHAVERAVREGGAALCRSVFDPLPGTGRWATLLLIDGNIGIGGDPAALLARARELAAPDGTVLVETAGTELDERVVVRVDDGRGGHGTPFPWARLGTRALLAHGGRAGWRAVEQWRVGGRRFVQLRRG</sequence>
<dbReference type="Proteomes" id="UP000288351">
    <property type="component" value="Unassembled WGS sequence"/>
</dbReference>
<evidence type="ECO:0000256" key="1">
    <source>
        <dbReference type="SAM" id="MobiDB-lite"/>
    </source>
</evidence>
<dbReference type="AlphaFoldDB" id="A0A401QQA1"/>
<dbReference type="Pfam" id="PF13489">
    <property type="entry name" value="Methyltransf_23"/>
    <property type="match status" value="1"/>
</dbReference>
<keyword evidence="2" id="KW-0808">Transferase</keyword>
<dbReference type="CDD" id="cd02440">
    <property type="entry name" value="AdoMet_MTases"/>
    <property type="match status" value="1"/>
</dbReference>
<organism evidence="2 3">
    <name type="scientific">Streptomyces noursei</name>
    <name type="common">Streptomyces albulus</name>
    <dbReference type="NCBI Taxonomy" id="1971"/>
    <lineage>
        <taxon>Bacteria</taxon>
        <taxon>Bacillati</taxon>
        <taxon>Actinomycetota</taxon>
        <taxon>Actinomycetes</taxon>
        <taxon>Kitasatosporales</taxon>
        <taxon>Streptomycetaceae</taxon>
        <taxon>Streptomyces</taxon>
    </lineage>
</organism>
<keyword evidence="2" id="KW-0489">Methyltransferase</keyword>
<name>A0A401QQA1_STRNR</name>
<dbReference type="EMBL" id="BHXC01000001">
    <property type="protein sequence ID" value="GCB87535.1"/>
    <property type="molecule type" value="Genomic_DNA"/>
</dbReference>
<proteinExistence type="predicted"/>
<dbReference type="SUPFAM" id="SSF53335">
    <property type="entry name" value="S-adenosyl-L-methionine-dependent methyltransferases"/>
    <property type="match status" value="1"/>
</dbReference>
<reference evidence="2 3" key="1">
    <citation type="journal article" date="2019" name="Microbiol. Resour. Announc.">
        <title>Draft Genome Sequence of the Most Traditional epsilon-Poly-l-Lysine Producer, Streptomyces albulus NBRC14147.</title>
        <authorList>
            <person name="Yamanaka K."/>
            <person name="Hamano Y."/>
        </authorList>
    </citation>
    <scope>NUCLEOTIDE SEQUENCE [LARGE SCALE GENOMIC DNA]</scope>
    <source>
        <strain evidence="2 3">NBRC 14147</strain>
    </source>
</reference>
<dbReference type="GO" id="GO:0032259">
    <property type="term" value="P:methylation"/>
    <property type="evidence" value="ECO:0007669"/>
    <property type="project" value="UniProtKB-KW"/>
</dbReference>
<feature type="region of interest" description="Disordered" evidence="1">
    <location>
        <begin position="1"/>
        <end position="24"/>
    </location>
</feature>
<gene>
    <name evidence="2" type="ORF">SALB_00186</name>
</gene>
<protein>
    <submittedName>
        <fullName evidence="2">Methyltransferase type 11</fullName>
    </submittedName>
</protein>
<evidence type="ECO:0000313" key="2">
    <source>
        <dbReference type="EMBL" id="GCB87535.1"/>
    </source>
</evidence>
<comment type="caution">
    <text evidence="2">The sequence shown here is derived from an EMBL/GenBank/DDBJ whole genome shotgun (WGS) entry which is preliminary data.</text>
</comment>
<accession>A0A401QQA1</accession>
<dbReference type="InterPro" id="IPR029063">
    <property type="entry name" value="SAM-dependent_MTases_sf"/>
</dbReference>
<evidence type="ECO:0000313" key="3">
    <source>
        <dbReference type="Proteomes" id="UP000288351"/>
    </source>
</evidence>
<dbReference type="Gene3D" id="3.40.50.150">
    <property type="entry name" value="Vaccinia Virus protein VP39"/>
    <property type="match status" value="1"/>
</dbReference>